<sequence length="363" mass="40537">MKVITDFGFDISLAKKITDRRRSKRKIGSYLYQSWVIKLLLIFVVLIAFSIVHFNTELYKHTEYSLITLSTIIVSAINPSWLFSGIEKNHVLARIITASRTLSLIAVFVLIKNASDYTIYAYIMLINELAIITASHLIIMSRYKIKPVRSKLKNSLQTGKDSLSFFLAKSGVVIYSSGSTMFLGAFGGMNQIALYSAAERLHSAGNSAMMPIIAPLTPYMNRTKNYKLFYKIVVITVIIAWTGILFGFMFGDEIISIMFGSWFSESKQVLDILLVSLSISIIGMLFGYPALLPIGQEKHANLSVVIGGALQIVMLSSILLFDIEITAITIAITLTFSNTIATAYRIIMFISKIKNEKHSSTMR</sequence>
<comment type="caution">
    <text evidence="7">The sequence shown here is derived from an EMBL/GenBank/DDBJ whole genome shotgun (WGS) entry which is preliminary data.</text>
</comment>
<evidence type="ECO:0000256" key="4">
    <source>
        <dbReference type="ARBA" id="ARBA00022989"/>
    </source>
</evidence>
<dbReference type="Proteomes" id="UP001156669">
    <property type="component" value="Unassembled WGS sequence"/>
</dbReference>
<comment type="subcellular location">
    <subcellularLocation>
        <location evidence="1">Cell membrane</location>
        <topology evidence="1">Multi-pass membrane protein</topology>
    </subcellularLocation>
</comment>
<reference evidence="8" key="1">
    <citation type="journal article" date="2019" name="Int. J. Syst. Evol. Microbiol.">
        <title>The Global Catalogue of Microorganisms (GCM) 10K type strain sequencing project: providing services to taxonomists for standard genome sequencing and annotation.</title>
        <authorList>
            <consortium name="The Broad Institute Genomics Platform"/>
            <consortium name="The Broad Institute Genome Sequencing Center for Infectious Disease"/>
            <person name="Wu L."/>
            <person name="Ma J."/>
        </authorList>
    </citation>
    <scope>NUCLEOTIDE SEQUENCE [LARGE SCALE GENOMIC DNA]</scope>
    <source>
        <strain evidence="8">NBRC 110633</strain>
    </source>
</reference>
<feature type="transmembrane region" description="Helical" evidence="6">
    <location>
        <begin position="91"/>
        <end position="111"/>
    </location>
</feature>
<keyword evidence="5 6" id="KW-0472">Membrane</keyword>
<keyword evidence="8" id="KW-1185">Reference proteome</keyword>
<organism evidence="7 8">
    <name type="scientific">Vibrio hyugaensis</name>
    <dbReference type="NCBI Taxonomy" id="1534743"/>
    <lineage>
        <taxon>Bacteria</taxon>
        <taxon>Pseudomonadati</taxon>
        <taxon>Pseudomonadota</taxon>
        <taxon>Gammaproteobacteria</taxon>
        <taxon>Vibrionales</taxon>
        <taxon>Vibrionaceae</taxon>
        <taxon>Vibrio</taxon>
    </lineage>
</organism>
<evidence type="ECO:0000313" key="8">
    <source>
        <dbReference type="Proteomes" id="UP001156669"/>
    </source>
</evidence>
<feature type="transmembrane region" description="Helical" evidence="6">
    <location>
        <begin position="64"/>
        <end position="84"/>
    </location>
</feature>
<keyword evidence="3 6" id="KW-0812">Transmembrane</keyword>
<keyword evidence="4 6" id="KW-1133">Transmembrane helix</keyword>
<feature type="transmembrane region" description="Helical" evidence="6">
    <location>
        <begin position="117"/>
        <end position="139"/>
    </location>
</feature>
<dbReference type="PANTHER" id="PTHR30250">
    <property type="entry name" value="PST FAMILY PREDICTED COLANIC ACID TRANSPORTER"/>
    <property type="match status" value="1"/>
</dbReference>
<evidence type="ECO:0000256" key="1">
    <source>
        <dbReference type="ARBA" id="ARBA00004651"/>
    </source>
</evidence>
<dbReference type="Pfam" id="PF01943">
    <property type="entry name" value="Polysacc_synt"/>
    <property type="match status" value="1"/>
</dbReference>
<dbReference type="InterPro" id="IPR050833">
    <property type="entry name" value="Poly_Biosynth_Transport"/>
</dbReference>
<feature type="transmembrane region" description="Helical" evidence="6">
    <location>
        <begin position="269"/>
        <end position="288"/>
    </location>
</feature>
<protein>
    <recommendedName>
        <fullName evidence="9">Oligosaccharide flippase family protein</fullName>
    </recommendedName>
</protein>
<evidence type="ECO:0000256" key="5">
    <source>
        <dbReference type="ARBA" id="ARBA00023136"/>
    </source>
</evidence>
<gene>
    <name evidence="7" type="ORF">GCM10007906_30660</name>
</gene>
<evidence type="ECO:0000256" key="6">
    <source>
        <dbReference type="SAM" id="Phobius"/>
    </source>
</evidence>
<evidence type="ECO:0000256" key="3">
    <source>
        <dbReference type="ARBA" id="ARBA00022692"/>
    </source>
</evidence>
<feature type="transmembrane region" description="Helical" evidence="6">
    <location>
        <begin position="228"/>
        <end position="249"/>
    </location>
</feature>
<feature type="transmembrane region" description="Helical" evidence="6">
    <location>
        <begin position="300"/>
        <end position="321"/>
    </location>
</feature>
<proteinExistence type="predicted"/>
<evidence type="ECO:0000313" key="7">
    <source>
        <dbReference type="EMBL" id="GLR05478.1"/>
    </source>
</evidence>
<dbReference type="InterPro" id="IPR002797">
    <property type="entry name" value="Polysacc_synth"/>
</dbReference>
<evidence type="ECO:0000256" key="2">
    <source>
        <dbReference type="ARBA" id="ARBA00022475"/>
    </source>
</evidence>
<feature type="transmembrane region" description="Helical" evidence="6">
    <location>
        <begin position="327"/>
        <end position="347"/>
    </location>
</feature>
<evidence type="ECO:0008006" key="9">
    <source>
        <dbReference type="Google" id="ProtNLM"/>
    </source>
</evidence>
<dbReference type="PANTHER" id="PTHR30250:SF11">
    <property type="entry name" value="O-ANTIGEN TRANSPORTER-RELATED"/>
    <property type="match status" value="1"/>
</dbReference>
<dbReference type="EMBL" id="BSOE01000054">
    <property type="protein sequence ID" value="GLR05478.1"/>
    <property type="molecule type" value="Genomic_DNA"/>
</dbReference>
<name>A0ABQ5Y3J1_9VIBR</name>
<accession>A0ABQ5Y3J1</accession>
<feature type="transmembrane region" description="Helical" evidence="6">
    <location>
        <begin position="30"/>
        <end position="52"/>
    </location>
</feature>
<keyword evidence="2" id="KW-1003">Cell membrane</keyword>